<name>A0AAE3LEV2_9EURY</name>
<dbReference type="GO" id="GO:0003677">
    <property type="term" value="F:DNA binding"/>
    <property type="evidence" value="ECO:0007669"/>
    <property type="project" value="InterPro"/>
</dbReference>
<dbReference type="Pfam" id="PF00589">
    <property type="entry name" value="Phage_integrase"/>
    <property type="match status" value="1"/>
</dbReference>
<feature type="region of interest" description="Disordered" evidence="2">
    <location>
        <begin position="1"/>
        <end position="25"/>
    </location>
</feature>
<feature type="domain" description="Tyr recombinase" evidence="3">
    <location>
        <begin position="60"/>
        <end position="251"/>
    </location>
</feature>
<evidence type="ECO:0000313" key="5">
    <source>
        <dbReference type="EMBL" id="MCU4726871.1"/>
    </source>
</evidence>
<dbReference type="EMBL" id="JAOPKD010000005">
    <property type="protein sequence ID" value="MCU4726871.1"/>
    <property type="molecule type" value="Genomic_DNA"/>
</dbReference>
<dbReference type="PROSITE" id="PS51898">
    <property type="entry name" value="TYR_RECOMBINASE"/>
    <property type="match status" value="1"/>
</dbReference>
<sequence>MDDINLGMADLAEKNKGEGESYSDGTRRQYLRTVEDFGQARDIDALSDIDVPSVKQGKIDEEWVLDKDEVWDLIDAADKPRTKAVIAVCWECAWRATALMSLRVKDYEEVNDEYGLLSAPTDVVGDKGAGGDKKPVTVARGYLDNWLHEHPRSDNPDAALFCRTDKQTHYGEHMSSEAVRRQLKKAAKDADIDEDRVHVHCFRHARVTYMKKSPEYDDMDIEHTLDWAEGSNQMKRYSHVTQDDKIASVLQARGIEAESGTVEPELQDCPRCGRQIPYDARNCPYCSVRVDEKPAGWYQLYSKLLIDPENDPLHKKYAGMSGTTPTMQRLPREQFSWVNAVFRSFLVERVGLGDPPGSHDEIMEIINIENLPEEAIEKVKHLILSTSFGANYQHHQADYELAENEEFTEWLREGYDIELTEDSNNPLKK</sequence>
<reference evidence="5" key="1">
    <citation type="submission" date="2023-02" db="EMBL/GenBank/DDBJ databases">
        <title>Enrichment on poylsaccharides allowed isolation of novel metabolic and taxonomic groups of Haloarchaea.</title>
        <authorList>
            <person name="Sorokin D.Y."/>
            <person name="Elcheninov A.G."/>
            <person name="Khizhniak T.V."/>
            <person name="Kolganova T.V."/>
            <person name="Kublanov I.V."/>
        </authorList>
    </citation>
    <scope>NUCLEOTIDE SEQUENCE</scope>
    <source>
        <strain evidence="4 6">HArc-curdl5-1</strain>
        <strain evidence="5">HArc-curdl7</strain>
    </source>
</reference>
<comment type="caution">
    <text evidence="5">The sequence shown here is derived from an EMBL/GenBank/DDBJ whole genome shotgun (WGS) entry which is preliminary data.</text>
</comment>
<dbReference type="Proteomes" id="UP001208186">
    <property type="component" value="Unassembled WGS sequence"/>
</dbReference>
<evidence type="ECO:0000256" key="2">
    <source>
        <dbReference type="SAM" id="MobiDB-lite"/>
    </source>
</evidence>
<dbReference type="EMBL" id="JAOPKC010000004">
    <property type="protein sequence ID" value="MCU4717600.1"/>
    <property type="molecule type" value="Genomic_DNA"/>
</dbReference>
<dbReference type="RefSeq" id="WP_315908365.1">
    <property type="nucleotide sequence ID" value="NZ_JAOPKC010000004.1"/>
</dbReference>
<dbReference type="PANTHER" id="PTHR30349:SF87">
    <property type="entry name" value="TRANSPOSASE A"/>
    <property type="match status" value="1"/>
</dbReference>
<evidence type="ECO:0000256" key="1">
    <source>
        <dbReference type="ARBA" id="ARBA00023172"/>
    </source>
</evidence>
<dbReference type="InterPro" id="IPR013762">
    <property type="entry name" value="Integrase-like_cat_sf"/>
</dbReference>
<protein>
    <submittedName>
        <fullName evidence="5">Tyrosine-type recombinase/integrase</fullName>
    </submittedName>
</protein>
<proteinExistence type="predicted"/>
<keyword evidence="1" id="KW-0233">DNA recombination</keyword>
<keyword evidence="6" id="KW-1185">Reference proteome</keyword>
<evidence type="ECO:0000259" key="3">
    <source>
        <dbReference type="PROSITE" id="PS51898"/>
    </source>
</evidence>
<accession>A0AAE3LEV2</accession>
<dbReference type="CDD" id="cd00397">
    <property type="entry name" value="DNA_BRE_C"/>
    <property type="match status" value="1"/>
</dbReference>
<dbReference type="InterPro" id="IPR050090">
    <property type="entry name" value="Tyrosine_recombinase_XerCD"/>
</dbReference>
<dbReference type="PANTHER" id="PTHR30349">
    <property type="entry name" value="PHAGE INTEGRASE-RELATED"/>
    <property type="match status" value="1"/>
</dbReference>
<dbReference type="InterPro" id="IPR002104">
    <property type="entry name" value="Integrase_catalytic"/>
</dbReference>
<evidence type="ECO:0000313" key="7">
    <source>
        <dbReference type="Proteomes" id="UP001209746"/>
    </source>
</evidence>
<dbReference type="SUPFAM" id="SSF56349">
    <property type="entry name" value="DNA breaking-rejoining enzymes"/>
    <property type="match status" value="1"/>
</dbReference>
<dbReference type="Gene3D" id="1.10.443.10">
    <property type="entry name" value="Intergrase catalytic core"/>
    <property type="match status" value="1"/>
</dbReference>
<dbReference type="GO" id="GO:0006310">
    <property type="term" value="P:DNA recombination"/>
    <property type="evidence" value="ECO:0007669"/>
    <property type="project" value="UniProtKB-KW"/>
</dbReference>
<evidence type="ECO:0000313" key="6">
    <source>
        <dbReference type="Proteomes" id="UP001208186"/>
    </source>
</evidence>
<dbReference type="Proteomes" id="UP001209746">
    <property type="component" value="Unassembled WGS sequence"/>
</dbReference>
<dbReference type="GO" id="GO:0015074">
    <property type="term" value="P:DNA integration"/>
    <property type="evidence" value="ECO:0007669"/>
    <property type="project" value="InterPro"/>
</dbReference>
<gene>
    <name evidence="5" type="ORF">OB914_07805</name>
    <name evidence="4" type="ORF">OB916_05920</name>
</gene>
<evidence type="ECO:0000313" key="4">
    <source>
        <dbReference type="EMBL" id="MCU4717600.1"/>
    </source>
</evidence>
<dbReference type="InterPro" id="IPR011010">
    <property type="entry name" value="DNA_brk_join_enz"/>
</dbReference>
<dbReference type="AlphaFoldDB" id="A0AAE3LEV2"/>
<organism evidence="5 7">
    <name type="scientific">Halapricum hydrolyticum</name>
    <dbReference type="NCBI Taxonomy" id="2979991"/>
    <lineage>
        <taxon>Archaea</taxon>
        <taxon>Methanobacteriati</taxon>
        <taxon>Methanobacteriota</taxon>
        <taxon>Stenosarchaea group</taxon>
        <taxon>Halobacteria</taxon>
        <taxon>Halobacteriales</taxon>
        <taxon>Haloarculaceae</taxon>
        <taxon>Halapricum</taxon>
    </lineage>
</organism>